<dbReference type="RefSeq" id="WP_115345841.1">
    <property type="nucleotide sequence ID" value="NZ_UGPG01000001.1"/>
</dbReference>
<protein>
    <submittedName>
        <fullName evidence="2">Uncharacterized protein</fullName>
    </submittedName>
</protein>
<sequence>MRIFLRGARVIGVLMIIGGSIMKFIQVNETINGGITDDSLSNILLYGGIAITVISSILGVFASLSGLRGEKMKNGELGLGITREIRQTGTYINNNPQVAIKLAVIKQDGTEFETTIKPIIPLTDMGSLSINSPLPIKIDDRDRVALTSEVIDPEKLQSLYEEWGFKHGLFTAESVEIKKNGSESYATVNNLVPLGSMQQDRIPVEIELTLTTTAGREETVTVRKEVPQEAWSYVQPGNVINVMYLPSNPAKLIIVFPNSPEAIRKSFENAYAK</sequence>
<keyword evidence="1" id="KW-0812">Transmembrane</keyword>
<evidence type="ECO:0000256" key="1">
    <source>
        <dbReference type="SAM" id="Phobius"/>
    </source>
</evidence>
<keyword evidence="1" id="KW-1133">Transmembrane helix</keyword>
<name>A0A378MCN1_LISGR</name>
<dbReference type="AlphaFoldDB" id="A0A378MCN1"/>
<organism evidence="2 3">
    <name type="scientific">Listeria grayi</name>
    <name type="common">Listeria murrayi</name>
    <dbReference type="NCBI Taxonomy" id="1641"/>
    <lineage>
        <taxon>Bacteria</taxon>
        <taxon>Bacillati</taxon>
        <taxon>Bacillota</taxon>
        <taxon>Bacilli</taxon>
        <taxon>Bacillales</taxon>
        <taxon>Listeriaceae</taxon>
        <taxon>Listeria</taxon>
    </lineage>
</organism>
<feature type="transmembrane region" description="Helical" evidence="1">
    <location>
        <begin position="7"/>
        <end position="25"/>
    </location>
</feature>
<dbReference type="Proteomes" id="UP000254879">
    <property type="component" value="Unassembled WGS sequence"/>
</dbReference>
<gene>
    <name evidence="2" type="ORF">NCTC10815_01377</name>
</gene>
<proteinExistence type="predicted"/>
<evidence type="ECO:0000313" key="3">
    <source>
        <dbReference type="Proteomes" id="UP000254879"/>
    </source>
</evidence>
<keyword evidence="1" id="KW-0472">Membrane</keyword>
<accession>A0A378MCN1</accession>
<feature type="transmembrane region" description="Helical" evidence="1">
    <location>
        <begin position="45"/>
        <end position="64"/>
    </location>
</feature>
<dbReference type="EMBL" id="UGPG01000001">
    <property type="protein sequence ID" value="STY44061.1"/>
    <property type="molecule type" value="Genomic_DNA"/>
</dbReference>
<reference evidence="2 3" key="1">
    <citation type="submission" date="2018-06" db="EMBL/GenBank/DDBJ databases">
        <authorList>
            <consortium name="Pathogen Informatics"/>
            <person name="Doyle S."/>
        </authorList>
    </citation>
    <scope>NUCLEOTIDE SEQUENCE [LARGE SCALE GENOMIC DNA]</scope>
    <source>
        <strain evidence="3">NCTC 10815</strain>
    </source>
</reference>
<evidence type="ECO:0000313" key="2">
    <source>
        <dbReference type="EMBL" id="STY44061.1"/>
    </source>
</evidence>